<reference evidence="4 5" key="1">
    <citation type="submission" date="2020-05" db="EMBL/GenBank/DDBJ databases">
        <title>Draft genome sequence of Desulfovibrio sp. strain HN2T.</title>
        <authorList>
            <person name="Ueno A."/>
            <person name="Tamazawa S."/>
            <person name="Tamamura S."/>
            <person name="Murakami T."/>
            <person name="Kiyama T."/>
            <person name="Inomata H."/>
            <person name="Amano Y."/>
            <person name="Miyakawa K."/>
            <person name="Tamaki H."/>
            <person name="Naganuma T."/>
            <person name="Kaneko K."/>
        </authorList>
    </citation>
    <scope>NUCLEOTIDE SEQUENCE [LARGE SCALE GENOMIC DNA]</scope>
    <source>
        <strain evidence="4 5">HN2</strain>
    </source>
</reference>
<dbReference type="CDD" id="cd18799">
    <property type="entry name" value="SF2_C_EcoAI-like"/>
    <property type="match status" value="1"/>
</dbReference>
<gene>
    <name evidence="4" type="primary">hsdR_2</name>
    <name evidence="4" type="ORF">DSM101010T_20880</name>
</gene>
<dbReference type="InterPro" id="IPR014001">
    <property type="entry name" value="Helicase_ATP-bd"/>
</dbReference>
<dbReference type="Gene3D" id="3.90.1570.30">
    <property type="match status" value="1"/>
</dbReference>
<evidence type="ECO:0000256" key="1">
    <source>
        <dbReference type="SAM" id="Coils"/>
    </source>
</evidence>
<dbReference type="SMART" id="SM00487">
    <property type="entry name" value="DEXDc"/>
    <property type="match status" value="1"/>
</dbReference>
<dbReference type="GO" id="GO:0005524">
    <property type="term" value="F:ATP binding"/>
    <property type="evidence" value="ECO:0007669"/>
    <property type="project" value="UniProtKB-KW"/>
</dbReference>
<dbReference type="GO" id="GO:0005829">
    <property type="term" value="C:cytosol"/>
    <property type="evidence" value="ECO:0007669"/>
    <property type="project" value="TreeGrafter"/>
</dbReference>
<feature type="domain" description="Helicase ATP-binding" evidence="2">
    <location>
        <begin position="431"/>
        <end position="616"/>
    </location>
</feature>
<dbReference type="InterPro" id="IPR025285">
    <property type="entry name" value="DUF4145"/>
</dbReference>
<dbReference type="Pfam" id="PF04851">
    <property type="entry name" value="ResIII"/>
    <property type="match status" value="1"/>
</dbReference>
<dbReference type="RefSeq" id="WP_174405357.1">
    <property type="nucleotide sequence ID" value="NZ_BLVO01000013.1"/>
</dbReference>
<dbReference type="GO" id="GO:0009307">
    <property type="term" value="P:DNA restriction-modification system"/>
    <property type="evidence" value="ECO:0007669"/>
    <property type="project" value="UniProtKB-KW"/>
</dbReference>
<feature type="coiled-coil region" evidence="1">
    <location>
        <begin position="149"/>
        <end position="204"/>
    </location>
</feature>
<keyword evidence="5" id="KW-1185">Reference proteome</keyword>
<dbReference type="Gene3D" id="3.40.50.300">
    <property type="entry name" value="P-loop containing nucleotide triphosphate hydrolases"/>
    <property type="match status" value="2"/>
</dbReference>
<evidence type="ECO:0000313" key="4">
    <source>
        <dbReference type="EMBL" id="GFM33723.1"/>
    </source>
</evidence>
<dbReference type="Proteomes" id="UP000503840">
    <property type="component" value="Unassembled WGS sequence"/>
</dbReference>
<dbReference type="InterPro" id="IPR001650">
    <property type="entry name" value="Helicase_C-like"/>
</dbReference>
<accession>A0A7J0BIY1</accession>
<dbReference type="PANTHER" id="PTHR47396:SF1">
    <property type="entry name" value="ATP-DEPENDENT HELICASE IRC3-RELATED"/>
    <property type="match status" value="1"/>
</dbReference>
<dbReference type="InterPro" id="IPR006935">
    <property type="entry name" value="Helicase/UvrB_N"/>
</dbReference>
<keyword evidence="1" id="KW-0175">Coiled coil</keyword>
<protein>
    <submittedName>
        <fullName evidence="4">Type I restriction-modification system deoxyribonuclease</fullName>
    </submittedName>
</protein>
<evidence type="ECO:0000259" key="2">
    <source>
        <dbReference type="PROSITE" id="PS51192"/>
    </source>
</evidence>
<name>A0A7J0BIY1_9BACT</name>
<evidence type="ECO:0000259" key="3">
    <source>
        <dbReference type="PROSITE" id="PS51194"/>
    </source>
</evidence>
<dbReference type="InterPro" id="IPR050742">
    <property type="entry name" value="Helicase_Restrict-Modif_Enz"/>
</dbReference>
<dbReference type="Pfam" id="PF13643">
    <property type="entry name" value="DUF4145"/>
    <property type="match status" value="1"/>
</dbReference>
<comment type="caution">
    <text evidence="4">The sequence shown here is derived from an EMBL/GenBank/DDBJ whole genome shotgun (WGS) entry which is preliminary data.</text>
</comment>
<dbReference type="InterPro" id="IPR013670">
    <property type="entry name" value="EcoEI_R_C_dom"/>
</dbReference>
<dbReference type="Pfam" id="PF00271">
    <property type="entry name" value="Helicase_C"/>
    <property type="match status" value="1"/>
</dbReference>
<dbReference type="GO" id="GO:0009035">
    <property type="term" value="F:type I site-specific deoxyribonuclease activity"/>
    <property type="evidence" value="ECO:0007669"/>
    <property type="project" value="UniProtKB-EC"/>
</dbReference>
<dbReference type="AlphaFoldDB" id="A0A7J0BIY1"/>
<proteinExistence type="predicted"/>
<dbReference type="PROSITE" id="PS51192">
    <property type="entry name" value="HELICASE_ATP_BIND_1"/>
    <property type="match status" value="1"/>
</dbReference>
<dbReference type="InterPro" id="IPR027417">
    <property type="entry name" value="P-loop_NTPase"/>
</dbReference>
<evidence type="ECO:0000313" key="5">
    <source>
        <dbReference type="Proteomes" id="UP000503840"/>
    </source>
</evidence>
<dbReference type="EMBL" id="BLVO01000013">
    <property type="protein sequence ID" value="GFM33723.1"/>
    <property type="molecule type" value="Genomic_DNA"/>
</dbReference>
<dbReference type="SMART" id="SM00490">
    <property type="entry name" value="HELICc"/>
    <property type="match status" value="1"/>
</dbReference>
<dbReference type="Pfam" id="PF08463">
    <property type="entry name" value="EcoEI_R_C"/>
    <property type="match status" value="1"/>
</dbReference>
<dbReference type="CDD" id="cd18032">
    <property type="entry name" value="DEXHc_RE_I_III_res"/>
    <property type="match status" value="1"/>
</dbReference>
<dbReference type="PROSITE" id="PS51194">
    <property type="entry name" value="HELICASE_CTER"/>
    <property type="match status" value="1"/>
</dbReference>
<sequence length="1120" mass="126502">MDTLAIASPNFWFLAEHDELLLKCAAQAERLVFSDANAALFKIRLFSELLAQQIAARSGIAIYEEDTAVKVLRKLDDEGVLSPKINQIFHILRKAGNIAVHGLEGEEQNALDALRFSRILATWFHKVFGKDKEFEPGPFLPPPKPTQADAALAAELERLKQKLAETEEAQQAALKKAEVAYLHLAEKESLLQEGKQQQDEAKRSFALRVEELRIQATKKSKTEIDSTKQALNQVGEASVDLDEADTRKIIDAQLRDAGWEADSTHLTYKAGVRPQKGKNLAIAEWPTKSGPADYILFVGLTPVATVEAKRRNKDVSSALKQAQRYSKGYTVRGEETLPEGSAWDGHALPFLFSANGRPFLKQLRTKSGIWFRDARVTTNISRPLVGWPTPEGLMELLGQDIPAADATLETNSSDYLDLRYYQHDAIRAVEAAIAEGKRNILTAMATGTGKTRTCIGLVYRFCKAKRFRRVLFLVDRTSLGEQTADAFKDFRLESHQTFNEIYDVKEIGDVKPDKDTRLQIATIQGMVKRLLFPADGDTPLPVDQYDCIIVDECHRGYNLDKDMSDTELTFRSESDYISKYSRVLDHFDAVRIGLTATPALHTTDLFGKPVYTYSYRQAVIDGYLVDHEPPIRIVTELAEDGITWKAGQDIDIFDAHSGEVDTWNLEDEVSVEIDEFNKRVITEPFNKVVCGQLAKHLDPTLDGKTLIFCATDSHADMVVDLLKQAFVSEYGEVEDDAVIKITGNSDKPLQLIRCFKNERLPNVVVTVDLLTTGIDVPEICNLVFLRRVRSRILYEQMLGRATRLCDDIGKEWFRIFDAVDLYSALQDYTEMKPVVQTVSVTFQQLISELEGTTDDNVRQTIVNQFRAKFQRKKRLIKDDTLEKFQTLTGHAPQAFADQLGGKDISSTTAMLLGPQGLGAFLDGIRSDMGGKQLISHHEDKLRREERGYGTANKPEDYLESFRQFILNNQNEIAALKVVLQRPGELTRQQLKELKQLLDEHQYSEVKLRTAWRESKNQDIAASIIGFIRQLALGSPLMSYEERVDRAMKRILSSRQWTAPQRQWLNRIGEQMRKEIIVDREALNSGQFQANGGFPRLNKVFDGRMEEVLGEINEAMWRDAG</sequence>
<dbReference type="PANTHER" id="PTHR47396">
    <property type="entry name" value="TYPE I RESTRICTION ENZYME ECOKI R PROTEIN"/>
    <property type="match status" value="1"/>
</dbReference>
<dbReference type="NCBIfam" id="NF008521">
    <property type="entry name" value="PRK11448.1"/>
    <property type="match status" value="1"/>
</dbReference>
<dbReference type="SUPFAM" id="SSF52540">
    <property type="entry name" value="P-loop containing nucleoside triphosphate hydrolases"/>
    <property type="match status" value="1"/>
</dbReference>
<organism evidence="4 5">
    <name type="scientific">Desulfovibrio subterraneus</name>
    <dbReference type="NCBI Taxonomy" id="2718620"/>
    <lineage>
        <taxon>Bacteria</taxon>
        <taxon>Pseudomonadati</taxon>
        <taxon>Thermodesulfobacteriota</taxon>
        <taxon>Desulfovibrionia</taxon>
        <taxon>Desulfovibrionales</taxon>
        <taxon>Desulfovibrionaceae</taxon>
        <taxon>Desulfovibrio</taxon>
    </lineage>
</organism>
<feature type="domain" description="Helicase C-terminal" evidence="3">
    <location>
        <begin position="692"/>
        <end position="846"/>
    </location>
</feature>
<dbReference type="GO" id="GO:0003677">
    <property type="term" value="F:DNA binding"/>
    <property type="evidence" value="ECO:0007669"/>
    <property type="project" value="UniProtKB-KW"/>
</dbReference>